<dbReference type="SUPFAM" id="SSF53041">
    <property type="entry name" value="Resolvase-like"/>
    <property type="match status" value="1"/>
</dbReference>
<feature type="active site" description="O-(5'-phospho-DNA)-serine intermediate" evidence="6">
    <location>
        <position position="11"/>
    </location>
</feature>
<evidence type="ECO:0000259" key="7">
    <source>
        <dbReference type="PROSITE" id="PS51736"/>
    </source>
</evidence>
<dbReference type="SMART" id="SM00857">
    <property type="entry name" value="Resolvase"/>
    <property type="match status" value="1"/>
</dbReference>
<dbReference type="FunFam" id="3.40.50.1390:FF:000001">
    <property type="entry name" value="DNA recombinase"/>
    <property type="match status" value="1"/>
</dbReference>
<sequence length="195" mass="21517">MGRLVGYMRVSTSEQDLALQKHDLEKMSVDAIFHDVTSGANPKRPGLRDALNALQQGDTLVVWRLDRLGRSMRQLIDTVEEIQKQGAHLKSVNEAIDTGTATGRMLLHVLGALAEFERETIRERVTAGMAAAKRDGRHVGHPQSMRPDTVAVARGMLDEGKSWQEVSRIFNVSPSTLSRALRRQTGPAIQTQNVG</sequence>
<dbReference type="EMBL" id="BSFK01000007">
    <property type="protein sequence ID" value="GLK76179.1"/>
    <property type="molecule type" value="Genomic_DNA"/>
</dbReference>
<dbReference type="RefSeq" id="WP_271204131.1">
    <property type="nucleotide sequence ID" value="NZ_BSFK01000007.1"/>
</dbReference>
<evidence type="ECO:0000256" key="6">
    <source>
        <dbReference type="PIRSR" id="PIRSR606118-50"/>
    </source>
</evidence>
<feature type="domain" description="Resolvase/invertase-type recombinase catalytic" evidence="7">
    <location>
        <begin position="3"/>
        <end position="136"/>
    </location>
</feature>
<dbReference type="GO" id="GO:0003677">
    <property type="term" value="F:DNA binding"/>
    <property type="evidence" value="ECO:0007669"/>
    <property type="project" value="UniProtKB-KW"/>
</dbReference>
<proteinExistence type="inferred from homology"/>
<reference evidence="8" key="1">
    <citation type="journal article" date="2014" name="Int. J. Syst. Evol. Microbiol.">
        <title>Complete genome sequence of Corynebacterium casei LMG S-19264T (=DSM 44701T), isolated from a smear-ripened cheese.</title>
        <authorList>
            <consortium name="US DOE Joint Genome Institute (JGI-PGF)"/>
            <person name="Walter F."/>
            <person name="Albersmeier A."/>
            <person name="Kalinowski J."/>
            <person name="Ruckert C."/>
        </authorList>
    </citation>
    <scope>NUCLEOTIDE SEQUENCE</scope>
    <source>
        <strain evidence="8">VKM B-2555</strain>
    </source>
</reference>
<comment type="caution">
    <text evidence="8">The sequence shown here is derived from an EMBL/GenBank/DDBJ whole genome shotgun (WGS) entry which is preliminary data.</text>
</comment>
<reference evidence="8" key="2">
    <citation type="submission" date="2023-01" db="EMBL/GenBank/DDBJ databases">
        <authorList>
            <person name="Sun Q."/>
            <person name="Evtushenko L."/>
        </authorList>
    </citation>
    <scope>NUCLEOTIDE SEQUENCE</scope>
    <source>
        <strain evidence="8">VKM B-2555</strain>
    </source>
</reference>
<dbReference type="InterPro" id="IPR050639">
    <property type="entry name" value="SSR_resolvase"/>
</dbReference>
<dbReference type="PANTHER" id="PTHR30461">
    <property type="entry name" value="DNA-INVERTASE FROM LAMBDOID PROPHAGE"/>
    <property type="match status" value="1"/>
</dbReference>
<dbReference type="SUPFAM" id="SSF46689">
    <property type="entry name" value="Homeodomain-like"/>
    <property type="match status" value="1"/>
</dbReference>
<evidence type="ECO:0000256" key="4">
    <source>
        <dbReference type="ARBA" id="ARBA00023125"/>
    </source>
</evidence>
<dbReference type="Gene3D" id="1.10.10.60">
    <property type="entry name" value="Homeodomain-like"/>
    <property type="match status" value="1"/>
</dbReference>
<dbReference type="InterPro" id="IPR006119">
    <property type="entry name" value="Resolv_N"/>
</dbReference>
<dbReference type="InterPro" id="IPR006118">
    <property type="entry name" value="Recombinase_CS"/>
</dbReference>
<evidence type="ECO:0000256" key="5">
    <source>
        <dbReference type="ARBA" id="ARBA00023172"/>
    </source>
</evidence>
<dbReference type="Gene3D" id="3.40.50.1390">
    <property type="entry name" value="Resolvase, N-terminal catalytic domain"/>
    <property type="match status" value="1"/>
</dbReference>
<dbReference type="InterPro" id="IPR036162">
    <property type="entry name" value="Resolvase-like_N_sf"/>
</dbReference>
<keyword evidence="4" id="KW-0238">DNA-binding</keyword>
<keyword evidence="2" id="KW-0229">DNA integration</keyword>
<evidence type="ECO:0000256" key="3">
    <source>
        <dbReference type="ARBA" id="ARBA00023100"/>
    </source>
</evidence>
<dbReference type="InterPro" id="IPR009057">
    <property type="entry name" value="Homeodomain-like_sf"/>
</dbReference>
<name>A0A9W6N2P3_9HYPH</name>
<evidence type="ECO:0000256" key="1">
    <source>
        <dbReference type="ARBA" id="ARBA00009913"/>
    </source>
</evidence>
<dbReference type="PROSITE" id="PS51736">
    <property type="entry name" value="RECOMBINASES_3"/>
    <property type="match status" value="1"/>
</dbReference>
<protein>
    <submittedName>
        <fullName evidence="8">DNA invertase</fullName>
    </submittedName>
</protein>
<dbReference type="GO" id="GO:0000150">
    <property type="term" value="F:DNA strand exchange activity"/>
    <property type="evidence" value="ECO:0007669"/>
    <property type="project" value="UniProtKB-KW"/>
</dbReference>
<dbReference type="Proteomes" id="UP001143364">
    <property type="component" value="Unassembled WGS sequence"/>
</dbReference>
<keyword evidence="9" id="KW-1185">Reference proteome</keyword>
<dbReference type="CDD" id="cd03768">
    <property type="entry name" value="SR_ResInv"/>
    <property type="match status" value="1"/>
</dbReference>
<evidence type="ECO:0000256" key="2">
    <source>
        <dbReference type="ARBA" id="ARBA00022908"/>
    </source>
</evidence>
<evidence type="ECO:0000313" key="8">
    <source>
        <dbReference type="EMBL" id="GLK76179.1"/>
    </source>
</evidence>
<accession>A0A9W6N2P3</accession>
<evidence type="ECO:0000313" key="9">
    <source>
        <dbReference type="Proteomes" id="UP001143364"/>
    </source>
</evidence>
<organism evidence="8 9">
    <name type="scientific">Methylopila jiangsuensis</name>
    <dbReference type="NCBI Taxonomy" id="586230"/>
    <lineage>
        <taxon>Bacteria</taxon>
        <taxon>Pseudomonadati</taxon>
        <taxon>Pseudomonadota</taxon>
        <taxon>Alphaproteobacteria</taxon>
        <taxon>Hyphomicrobiales</taxon>
        <taxon>Methylopilaceae</taxon>
        <taxon>Methylopila</taxon>
    </lineage>
</organism>
<comment type="similarity">
    <text evidence="1">Belongs to the site-specific recombinase resolvase family.</text>
</comment>
<gene>
    <name evidence="8" type="ORF">GCM10008171_14330</name>
</gene>
<dbReference type="AlphaFoldDB" id="A0A9W6N2P3"/>
<dbReference type="PROSITE" id="PS00398">
    <property type="entry name" value="RECOMBINASES_2"/>
    <property type="match status" value="1"/>
</dbReference>
<dbReference type="Pfam" id="PF00239">
    <property type="entry name" value="Resolvase"/>
    <property type="match status" value="1"/>
</dbReference>
<dbReference type="PANTHER" id="PTHR30461:SF2">
    <property type="entry name" value="SERINE RECOMBINASE PINE-RELATED"/>
    <property type="match status" value="1"/>
</dbReference>
<keyword evidence="3" id="KW-0230">DNA invertase</keyword>
<keyword evidence="5" id="KW-0233">DNA recombination</keyword>
<dbReference type="GO" id="GO:0015074">
    <property type="term" value="P:DNA integration"/>
    <property type="evidence" value="ECO:0007669"/>
    <property type="project" value="UniProtKB-KW"/>
</dbReference>